<accession>A0A1H0ATB1</accession>
<proteinExistence type="predicted"/>
<dbReference type="STRING" id="237069.SAMN05216498_2054"/>
<gene>
    <name evidence="1" type="ORF">SAMN05216498_2054</name>
</gene>
<organism evidence="1 2">
    <name type="scientific">Tenuibacillus multivorans</name>
    <dbReference type="NCBI Taxonomy" id="237069"/>
    <lineage>
        <taxon>Bacteria</taxon>
        <taxon>Bacillati</taxon>
        <taxon>Bacillota</taxon>
        <taxon>Bacilli</taxon>
        <taxon>Bacillales</taxon>
        <taxon>Bacillaceae</taxon>
        <taxon>Tenuibacillus</taxon>
    </lineage>
</organism>
<evidence type="ECO:0000313" key="1">
    <source>
        <dbReference type="EMBL" id="SDN36353.1"/>
    </source>
</evidence>
<dbReference type="AlphaFoldDB" id="A0A1H0ATB1"/>
<dbReference type="Proteomes" id="UP000199334">
    <property type="component" value="Unassembled WGS sequence"/>
</dbReference>
<evidence type="ECO:0000313" key="2">
    <source>
        <dbReference type="Proteomes" id="UP000199334"/>
    </source>
</evidence>
<dbReference type="OrthoDB" id="2960956at2"/>
<dbReference type="EMBL" id="FNIG01000004">
    <property type="protein sequence ID" value="SDN36353.1"/>
    <property type="molecule type" value="Genomic_DNA"/>
</dbReference>
<keyword evidence="2" id="KW-1185">Reference proteome</keyword>
<protein>
    <submittedName>
        <fullName evidence="1">Uncharacterized protein</fullName>
    </submittedName>
</protein>
<dbReference type="RefSeq" id="WP_093856509.1">
    <property type="nucleotide sequence ID" value="NZ_BJVZ01000016.1"/>
</dbReference>
<reference evidence="1 2" key="1">
    <citation type="submission" date="2016-10" db="EMBL/GenBank/DDBJ databases">
        <authorList>
            <person name="de Groot N.N."/>
        </authorList>
    </citation>
    <scope>NUCLEOTIDE SEQUENCE [LARGE SCALE GENOMIC DNA]</scope>
    <source>
        <strain evidence="1 2">CGMCC 1.3442</strain>
    </source>
</reference>
<name>A0A1H0ATB1_9BACI</name>
<sequence>MRESKTISSCEAFLSSWSSAGTSIYNSTRFLKDDLTLVEVMGYTGHAFRININAADVDVAGPTGYDWGSFFSKGLKNIGFTCQSVRTDHHTPPTPNELKEALSLVQTSIDKGVPVITWDLFIPEFGNIYGYDDEKRELMGKDPNGDGPLAYEKLGRGQVNELFVMTLDEPFEVDQKTMLKGALELAIDHAYQNEHANETPPYQNGLVGYDAWIQAFEKGEVSDFGNAYNAVVVYDARKFAAQFFRKIEEEWLDHDVVKSLAGQVAQEYQKVADHLGELVYLFPFPHGGDPNNPKNAQFAIEQLKQAKKYETQATEGLEKMKEVLS</sequence>